<gene>
    <name evidence="2" type="ORF">IFJ75_13370</name>
</gene>
<feature type="domain" description="SGNH hydrolase-type esterase" evidence="1">
    <location>
        <begin position="9"/>
        <end position="165"/>
    </location>
</feature>
<dbReference type="PANTHER" id="PTHR30383">
    <property type="entry name" value="THIOESTERASE 1/PROTEASE 1/LYSOPHOSPHOLIPASE L1"/>
    <property type="match status" value="1"/>
</dbReference>
<dbReference type="Pfam" id="PF13472">
    <property type="entry name" value="Lipase_GDSL_2"/>
    <property type="match status" value="1"/>
</dbReference>
<evidence type="ECO:0000313" key="3">
    <source>
        <dbReference type="Proteomes" id="UP000663918"/>
    </source>
</evidence>
<dbReference type="InterPro" id="IPR036514">
    <property type="entry name" value="SGNH_hydro_sf"/>
</dbReference>
<name>A0A975GV67_9CAUL</name>
<dbReference type="Gene3D" id="3.40.50.1110">
    <property type="entry name" value="SGNH hydrolase"/>
    <property type="match status" value="1"/>
</dbReference>
<evidence type="ECO:0000259" key="1">
    <source>
        <dbReference type="Pfam" id="PF13472"/>
    </source>
</evidence>
<dbReference type="PANTHER" id="PTHR30383:SF5">
    <property type="entry name" value="SGNH HYDROLASE-TYPE ESTERASE DOMAIN-CONTAINING PROTEIN"/>
    <property type="match status" value="1"/>
</dbReference>
<dbReference type="KEGG" id="bgoe:IFJ75_13370"/>
<accession>A0A975GV67</accession>
<proteinExistence type="predicted"/>
<reference evidence="2" key="1">
    <citation type="submission" date="2020-09" db="EMBL/GenBank/DDBJ databases">
        <title>Brevundimonas sp. LVF2 isolated from a puddle in Goettingen, Germany.</title>
        <authorList>
            <person name="Friedrich I."/>
            <person name="Klassen A."/>
            <person name="Hannes N."/>
            <person name="Schneider D."/>
            <person name="Hertel R."/>
            <person name="Daniel R."/>
        </authorList>
    </citation>
    <scope>NUCLEOTIDE SEQUENCE</scope>
    <source>
        <strain evidence="2">LVF2</strain>
    </source>
</reference>
<dbReference type="AlphaFoldDB" id="A0A975GV67"/>
<organism evidence="2 3">
    <name type="scientific">Brevundimonas goettingensis</name>
    <dbReference type="NCBI Taxonomy" id="2774190"/>
    <lineage>
        <taxon>Bacteria</taxon>
        <taxon>Pseudomonadati</taxon>
        <taxon>Pseudomonadota</taxon>
        <taxon>Alphaproteobacteria</taxon>
        <taxon>Caulobacterales</taxon>
        <taxon>Caulobacteraceae</taxon>
        <taxon>Brevundimonas</taxon>
    </lineage>
</organism>
<dbReference type="CDD" id="cd01822">
    <property type="entry name" value="Lysophospholipase_L1_like"/>
    <property type="match status" value="1"/>
</dbReference>
<dbReference type="GO" id="GO:0004622">
    <property type="term" value="F:phosphatidylcholine lysophospholipase activity"/>
    <property type="evidence" value="ECO:0007669"/>
    <property type="project" value="TreeGrafter"/>
</dbReference>
<evidence type="ECO:0000313" key="2">
    <source>
        <dbReference type="EMBL" id="QTC90263.1"/>
    </source>
</evidence>
<sequence length="183" mass="19754">MNATRITMLGDSLTAGYGLRRDESLPVRLQAELAALGTSVQVTNAGISGDTTADGLRRVDRSVPSDTRLCIVALGANDMMQGVATPTVQRNLEAILDRLAGRSIPAMICGMRAPPWLGLYAIAFDRVFADVARERRVPFDPFLLEGVALDFRFTLPDRIHPNGPGIAKVARRLAPQVVEAMTP</sequence>
<dbReference type="EMBL" id="CP062222">
    <property type="protein sequence ID" value="QTC90263.1"/>
    <property type="molecule type" value="Genomic_DNA"/>
</dbReference>
<dbReference type="Proteomes" id="UP000663918">
    <property type="component" value="Chromosome"/>
</dbReference>
<dbReference type="InterPro" id="IPR013830">
    <property type="entry name" value="SGNH_hydro"/>
</dbReference>
<protein>
    <submittedName>
        <fullName evidence="2">Arylesterase</fullName>
    </submittedName>
</protein>
<keyword evidence="3" id="KW-1185">Reference proteome</keyword>
<dbReference type="SUPFAM" id="SSF52266">
    <property type="entry name" value="SGNH hydrolase"/>
    <property type="match status" value="1"/>
</dbReference>
<dbReference type="InterPro" id="IPR051532">
    <property type="entry name" value="Ester_Hydrolysis_Enzymes"/>
</dbReference>